<feature type="region of interest" description="Disordered" evidence="2">
    <location>
        <begin position="1"/>
        <end position="20"/>
    </location>
</feature>
<feature type="region of interest" description="Disordered" evidence="2">
    <location>
        <begin position="285"/>
        <end position="450"/>
    </location>
</feature>
<dbReference type="HOGENOM" id="CLU_041200_0_0_1"/>
<dbReference type="Proteomes" id="UP000008281">
    <property type="component" value="Unassembled WGS sequence"/>
</dbReference>
<dbReference type="FunCoup" id="E3LLQ6">
    <property type="interactions" value="61"/>
</dbReference>
<accession>E3LLQ6</accession>
<proteinExistence type="predicted"/>
<reference evidence="3" key="1">
    <citation type="submission" date="2007-07" db="EMBL/GenBank/DDBJ databases">
        <title>PCAP assembly of the Caenorhabditis remanei genome.</title>
        <authorList>
            <consortium name="The Caenorhabditis remanei Sequencing Consortium"/>
            <person name="Wilson R.K."/>
        </authorList>
    </citation>
    <scope>NUCLEOTIDE SEQUENCE [LARGE SCALE GENOMIC DNA]</scope>
    <source>
        <strain evidence="3">PB4641</strain>
    </source>
</reference>
<feature type="compositionally biased region" description="Low complexity" evidence="2">
    <location>
        <begin position="492"/>
        <end position="504"/>
    </location>
</feature>
<dbReference type="CTD" id="9815108"/>
<dbReference type="OMA" id="HMRRYLE"/>
<organism evidence="4">
    <name type="scientific">Caenorhabditis remanei</name>
    <name type="common">Caenorhabditis vulgaris</name>
    <dbReference type="NCBI Taxonomy" id="31234"/>
    <lineage>
        <taxon>Eukaryota</taxon>
        <taxon>Metazoa</taxon>
        <taxon>Ecdysozoa</taxon>
        <taxon>Nematoda</taxon>
        <taxon>Chromadorea</taxon>
        <taxon>Rhabditida</taxon>
        <taxon>Rhabditina</taxon>
        <taxon>Rhabditomorpha</taxon>
        <taxon>Rhabditoidea</taxon>
        <taxon>Rhabditidae</taxon>
        <taxon>Peloderinae</taxon>
        <taxon>Caenorhabditis</taxon>
    </lineage>
</organism>
<dbReference type="AlphaFoldDB" id="E3LLQ6"/>
<feature type="compositionally biased region" description="Acidic residues" evidence="2">
    <location>
        <begin position="320"/>
        <end position="337"/>
    </location>
</feature>
<feature type="region of interest" description="Disordered" evidence="2">
    <location>
        <begin position="482"/>
        <end position="504"/>
    </location>
</feature>
<sequence>MGSLIKMFKPSKKHNNKENVPAVSFATGSLKNKKTALNESVYVGEAPKIDLRLKSPYQVITAPKTTRGPMSCPGAPLEDRSFRSSSRKVKDDSFLNRHSEIVDDQAYRNMMARHQYDMSMSQQDDSDEEKEHLKEKLRQKKSEVTILKSKIEKMKTKWREDKTVMTDTIDDLSNENYQIRKIHDRLRVKYTELKKNIEVEKKMKCDVLKMLQEANARIEQLEKSRSVHDDSLNNSSLLIPSYSVGDATMEISSEGAGEALCFPDHQNNQNNQMTSMFMMSSMFGTSSGVSTSSSHQNPKSLEDDLDAQDEVKVFRNSVESIEEDEEMSEDEETEELELSSPFEIEAARDSSSKRQIHGKSQINLSRAHSDSDLMGAPDTVSLAMEPAPTPQPTQPQASAYEQRQKYSNPNSWLKRNSVNPDDSDSSEEERMSIINRQLKKKGGLVKYNPPRTKIHDKYYKRFGKNERTALAEFEYLQDMSTDVSGMQSSPELGQLMGQLQQQTL</sequence>
<dbReference type="InParanoid" id="E3LLQ6"/>
<evidence type="ECO:0000256" key="2">
    <source>
        <dbReference type="SAM" id="MobiDB-lite"/>
    </source>
</evidence>
<feature type="compositionally biased region" description="Basic and acidic residues" evidence="2">
    <location>
        <begin position="77"/>
        <end position="90"/>
    </location>
</feature>
<evidence type="ECO:0000313" key="3">
    <source>
        <dbReference type="EMBL" id="EFP03326.1"/>
    </source>
</evidence>
<keyword evidence="1" id="KW-0175">Coiled coil</keyword>
<dbReference type="GeneID" id="9815108"/>
<dbReference type="EMBL" id="DS268411">
    <property type="protein sequence ID" value="EFP03326.1"/>
    <property type="molecule type" value="Genomic_DNA"/>
</dbReference>
<dbReference type="RefSeq" id="XP_003115191.2">
    <property type="nucleotide sequence ID" value="XM_003115143.2"/>
</dbReference>
<dbReference type="KEGG" id="crq:GCK72_001779"/>
<feature type="compositionally biased region" description="Polar residues" evidence="2">
    <location>
        <begin position="482"/>
        <end position="491"/>
    </location>
</feature>
<feature type="compositionally biased region" description="Polar residues" evidence="2">
    <location>
        <begin position="399"/>
        <end position="420"/>
    </location>
</feature>
<feature type="region of interest" description="Disordered" evidence="2">
    <location>
        <begin position="64"/>
        <end position="90"/>
    </location>
</feature>
<gene>
    <name evidence="3" type="ORF">CRE_28243</name>
</gene>
<evidence type="ECO:0000256" key="1">
    <source>
        <dbReference type="SAM" id="Coils"/>
    </source>
</evidence>
<feature type="compositionally biased region" description="Low complexity" evidence="2">
    <location>
        <begin position="285"/>
        <end position="294"/>
    </location>
</feature>
<dbReference type="eggNOG" id="ENOG502SGU1">
    <property type="taxonomic scope" value="Eukaryota"/>
</dbReference>
<name>E3LLQ6_CAERE</name>
<evidence type="ECO:0000313" key="4">
    <source>
        <dbReference type="Proteomes" id="UP000008281"/>
    </source>
</evidence>
<keyword evidence="4" id="KW-1185">Reference proteome</keyword>
<protein>
    <submittedName>
        <fullName evidence="3">Uncharacterized protein</fullName>
    </submittedName>
</protein>
<dbReference type="OrthoDB" id="5860225at2759"/>
<feature type="coiled-coil region" evidence="1">
    <location>
        <begin position="123"/>
        <end position="157"/>
    </location>
</feature>